<dbReference type="Proteomes" id="UP001497392">
    <property type="component" value="Unassembled WGS sequence"/>
</dbReference>
<evidence type="ECO:0000313" key="1">
    <source>
        <dbReference type="EMBL" id="CAL5224221.1"/>
    </source>
</evidence>
<reference evidence="1 2" key="1">
    <citation type="submission" date="2024-06" db="EMBL/GenBank/DDBJ databases">
        <authorList>
            <person name="Kraege A."/>
            <person name="Thomma B."/>
        </authorList>
    </citation>
    <scope>NUCLEOTIDE SEQUENCE [LARGE SCALE GENOMIC DNA]</scope>
</reference>
<comment type="caution">
    <text evidence="1">The sequence shown here is derived from an EMBL/GenBank/DDBJ whole genome shotgun (WGS) entry which is preliminary data.</text>
</comment>
<gene>
    <name evidence="1" type="primary">g6868</name>
    <name evidence="1" type="ORF">VP750_LOCUS5880</name>
</gene>
<dbReference type="EMBL" id="CAXHTA020000010">
    <property type="protein sequence ID" value="CAL5224221.1"/>
    <property type="molecule type" value="Genomic_DNA"/>
</dbReference>
<sequence length="148" mass="16697">MALQFPALTKDEDFNAREFYLNCLEYAARCAWDMESCVVGAGSRRLVEQFFSKCEDAASGTFWIRIKTLIDALGELLFKCNNETDGKLDELLASIFCKAAKAANPPKKQQHWGYLAPGVDPEPELDSLREDMETIITCVYRCQNDLPS</sequence>
<organism evidence="1 2">
    <name type="scientific">Coccomyxa viridis</name>
    <dbReference type="NCBI Taxonomy" id="1274662"/>
    <lineage>
        <taxon>Eukaryota</taxon>
        <taxon>Viridiplantae</taxon>
        <taxon>Chlorophyta</taxon>
        <taxon>core chlorophytes</taxon>
        <taxon>Trebouxiophyceae</taxon>
        <taxon>Trebouxiophyceae incertae sedis</taxon>
        <taxon>Coccomyxaceae</taxon>
        <taxon>Coccomyxa</taxon>
    </lineage>
</organism>
<accession>A0ABP1FWG9</accession>
<protein>
    <submittedName>
        <fullName evidence="1">G6868 protein</fullName>
    </submittedName>
</protein>
<proteinExistence type="predicted"/>
<evidence type="ECO:0000313" key="2">
    <source>
        <dbReference type="Proteomes" id="UP001497392"/>
    </source>
</evidence>
<name>A0ABP1FWG9_9CHLO</name>
<keyword evidence="2" id="KW-1185">Reference proteome</keyword>